<evidence type="ECO:0000313" key="2">
    <source>
        <dbReference type="EMBL" id="SHO62420.1"/>
    </source>
</evidence>
<dbReference type="OrthoDB" id="9807414at2"/>
<sequence length="333" mass="37162">MRIILCGPGYKNKFAGFYYSYDKKFLNGLIREGHNVVHFRDRDESRIAHTAMPPIGRARSNLSLLEICEHFRPELVALFHADVVTDATLDAIRKLSPGCRIVNVDCDALIDGHVMKRMTARGPRVDASFVTTGGEPLARLRAAGVKAAYIPNPTDASMEDIDAFAVEEKSTDLMYVSSYGPGASQWAFLEEVTRRAPKVRIVGHGASKRRLLGRAYFEALAAAKCALNWSKYNDVPFYSSDRIAQLFGSGLCVCLPRSIGYQRFLGEDDAVFFSTAADLAQRLTAIIGDGSWRDIGHSGRDRYRKLFNERRLARYLVAASFGEDVRGYEWSDI</sequence>
<accession>A0A1M7ZC36</accession>
<evidence type="ECO:0000259" key="1">
    <source>
        <dbReference type="Pfam" id="PF13524"/>
    </source>
</evidence>
<dbReference type="AlphaFoldDB" id="A0A1M7ZC36"/>
<dbReference type="RefSeq" id="WP_073626280.1">
    <property type="nucleotide sequence ID" value="NZ_FRXO01000002.1"/>
</dbReference>
<protein>
    <recommendedName>
        <fullName evidence="1">Spore protein YkvP/CgeB glycosyl transferase-like domain-containing protein</fullName>
    </recommendedName>
</protein>
<dbReference type="STRING" id="1123029.SAMN02745172_01025"/>
<evidence type="ECO:0000313" key="3">
    <source>
        <dbReference type="Proteomes" id="UP000186406"/>
    </source>
</evidence>
<organism evidence="2 3">
    <name type="scientific">Pseudoxanthobacter soli DSM 19599</name>
    <dbReference type="NCBI Taxonomy" id="1123029"/>
    <lineage>
        <taxon>Bacteria</taxon>
        <taxon>Pseudomonadati</taxon>
        <taxon>Pseudomonadota</taxon>
        <taxon>Alphaproteobacteria</taxon>
        <taxon>Hyphomicrobiales</taxon>
        <taxon>Segnochrobactraceae</taxon>
        <taxon>Pseudoxanthobacter</taxon>
    </lineage>
</organism>
<feature type="domain" description="Spore protein YkvP/CgeB glycosyl transferase-like" evidence="1">
    <location>
        <begin position="187"/>
        <end position="315"/>
    </location>
</feature>
<proteinExistence type="predicted"/>
<dbReference type="Pfam" id="PF13524">
    <property type="entry name" value="Glyco_trans_1_2"/>
    <property type="match status" value="1"/>
</dbReference>
<dbReference type="Proteomes" id="UP000186406">
    <property type="component" value="Unassembled WGS sequence"/>
</dbReference>
<gene>
    <name evidence="2" type="ORF">SAMN02745172_01025</name>
</gene>
<keyword evidence="3" id="KW-1185">Reference proteome</keyword>
<dbReference type="InterPro" id="IPR055259">
    <property type="entry name" value="YkvP/CgeB_Glyco_trans-like"/>
</dbReference>
<dbReference type="EMBL" id="FRXO01000002">
    <property type="protein sequence ID" value="SHO62420.1"/>
    <property type="molecule type" value="Genomic_DNA"/>
</dbReference>
<name>A0A1M7ZC36_9HYPH</name>
<reference evidence="2 3" key="1">
    <citation type="submission" date="2016-12" db="EMBL/GenBank/DDBJ databases">
        <authorList>
            <person name="Song W.-J."/>
            <person name="Kurnit D.M."/>
        </authorList>
    </citation>
    <scope>NUCLEOTIDE SEQUENCE [LARGE SCALE GENOMIC DNA]</scope>
    <source>
        <strain evidence="2 3">DSM 19599</strain>
    </source>
</reference>